<dbReference type="EMBL" id="JACHYB010000002">
    <property type="protein sequence ID" value="MBB3188773.1"/>
    <property type="molecule type" value="Genomic_DNA"/>
</dbReference>
<accession>A0A7W5DV50</accession>
<reference evidence="1 2" key="1">
    <citation type="submission" date="2020-08" db="EMBL/GenBank/DDBJ databases">
        <title>Genomic Encyclopedia of Type Strains, Phase IV (KMG-IV): sequencing the most valuable type-strain genomes for metagenomic binning, comparative biology and taxonomic classification.</title>
        <authorList>
            <person name="Goeker M."/>
        </authorList>
    </citation>
    <scope>NUCLEOTIDE SEQUENCE [LARGE SCALE GENOMIC DNA]</scope>
    <source>
        <strain evidence="1 2">DSM 27471</strain>
    </source>
</reference>
<organism evidence="1 2">
    <name type="scientific">Microbacter margulisiae</name>
    <dbReference type="NCBI Taxonomy" id="1350067"/>
    <lineage>
        <taxon>Bacteria</taxon>
        <taxon>Pseudomonadati</taxon>
        <taxon>Bacteroidota</taxon>
        <taxon>Bacteroidia</taxon>
        <taxon>Bacteroidales</taxon>
        <taxon>Porphyromonadaceae</taxon>
        <taxon>Microbacter</taxon>
    </lineage>
</organism>
<evidence type="ECO:0000313" key="1">
    <source>
        <dbReference type="EMBL" id="MBB3188773.1"/>
    </source>
</evidence>
<gene>
    <name evidence="1" type="ORF">FHX64_002971</name>
</gene>
<comment type="caution">
    <text evidence="1">The sequence shown here is derived from an EMBL/GenBank/DDBJ whole genome shotgun (WGS) entry which is preliminary data.</text>
</comment>
<protein>
    <submittedName>
        <fullName evidence="1">Uncharacterized protein</fullName>
    </submittedName>
</protein>
<dbReference type="Proteomes" id="UP000544222">
    <property type="component" value="Unassembled WGS sequence"/>
</dbReference>
<keyword evidence="2" id="KW-1185">Reference proteome</keyword>
<name>A0A7W5DV50_9PORP</name>
<sequence>MNGFNDITSIRERVMMLFIFYFDAWEDYFTTTLASPLISLDELANNKL</sequence>
<evidence type="ECO:0000313" key="2">
    <source>
        <dbReference type="Proteomes" id="UP000544222"/>
    </source>
</evidence>
<dbReference type="AlphaFoldDB" id="A0A7W5DV50"/>
<proteinExistence type="predicted"/>